<protein>
    <submittedName>
        <fullName evidence="7">AraC family transcriptional regulator N-terminal domain-containing protein</fullName>
    </submittedName>
</protein>
<dbReference type="PANTHER" id="PTHR43436">
    <property type="entry name" value="ARAC-FAMILY TRANSCRIPTIONAL REGULATOR"/>
    <property type="match status" value="1"/>
</dbReference>
<evidence type="ECO:0000256" key="3">
    <source>
        <dbReference type="ARBA" id="ARBA00023163"/>
    </source>
</evidence>
<dbReference type="Pfam" id="PF00665">
    <property type="entry name" value="rve"/>
    <property type="match status" value="1"/>
</dbReference>
<dbReference type="PROSITE" id="PS00041">
    <property type="entry name" value="HTH_ARAC_FAMILY_1"/>
    <property type="match status" value="1"/>
</dbReference>
<keyword evidence="8" id="KW-1185">Reference proteome</keyword>
<dbReference type="InterPro" id="IPR018060">
    <property type="entry name" value="HTH_AraC"/>
</dbReference>
<organism evidence="7 8">
    <name type="scientific">Micromonospora harpali</name>
    <dbReference type="NCBI Taxonomy" id="1490225"/>
    <lineage>
        <taxon>Bacteria</taxon>
        <taxon>Bacillati</taxon>
        <taxon>Actinomycetota</taxon>
        <taxon>Actinomycetes</taxon>
        <taxon>Micromonosporales</taxon>
        <taxon>Micromonosporaceae</taxon>
        <taxon>Micromonospora</taxon>
    </lineage>
</organism>
<evidence type="ECO:0000259" key="5">
    <source>
        <dbReference type="PROSITE" id="PS01124"/>
    </source>
</evidence>
<feature type="domain" description="HTH araC/xylS-type" evidence="5">
    <location>
        <begin position="353"/>
        <end position="451"/>
    </location>
</feature>
<keyword evidence="1" id="KW-0805">Transcription regulation</keyword>
<dbReference type="SUPFAM" id="SSF53098">
    <property type="entry name" value="Ribonuclease H-like"/>
    <property type="match status" value="1"/>
</dbReference>
<evidence type="ECO:0000256" key="4">
    <source>
        <dbReference type="SAM" id="MobiDB-lite"/>
    </source>
</evidence>
<keyword evidence="3" id="KW-0804">Transcription</keyword>
<dbReference type="PANTHER" id="PTHR43436:SF1">
    <property type="entry name" value="TRANSCRIPTIONAL REGULATORY PROTEIN"/>
    <property type="match status" value="1"/>
</dbReference>
<dbReference type="Pfam" id="PF06719">
    <property type="entry name" value="AraC_N"/>
    <property type="match status" value="1"/>
</dbReference>
<feature type="domain" description="Integrase catalytic" evidence="6">
    <location>
        <begin position="1"/>
        <end position="90"/>
    </location>
</feature>
<comment type="caution">
    <text evidence="7">The sequence shown here is derived from an EMBL/GenBank/DDBJ whole genome shotgun (WGS) entry which is preliminary data.</text>
</comment>
<dbReference type="PROSITE" id="PS50994">
    <property type="entry name" value="INTEGRASE"/>
    <property type="match status" value="1"/>
</dbReference>
<evidence type="ECO:0000313" key="8">
    <source>
        <dbReference type="Proteomes" id="UP001596207"/>
    </source>
</evidence>
<dbReference type="InterPro" id="IPR036397">
    <property type="entry name" value="RNaseH_sf"/>
</dbReference>
<feature type="region of interest" description="Disordered" evidence="4">
    <location>
        <begin position="58"/>
        <end position="80"/>
    </location>
</feature>
<dbReference type="EMBL" id="JBHSQQ010000001">
    <property type="protein sequence ID" value="MFC5939931.1"/>
    <property type="molecule type" value="Genomic_DNA"/>
</dbReference>
<dbReference type="Proteomes" id="UP001596207">
    <property type="component" value="Unassembled WGS sequence"/>
</dbReference>
<dbReference type="InterPro" id="IPR012337">
    <property type="entry name" value="RNaseH-like_sf"/>
</dbReference>
<evidence type="ECO:0000259" key="6">
    <source>
        <dbReference type="PROSITE" id="PS50994"/>
    </source>
</evidence>
<accession>A0ABW1HEY0</accession>
<dbReference type="Gene3D" id="3.30.420.10">
    <property type="entry name" value="Ribonuclease H-like superfamily/Ribonuclease H"/>
    <property type="match status" value="1"/>
</dbReference>
<keyword evidence="2" id="KW-0238">DNA-binding</keyword>
<sequence>MEPNRLWATDITEHPTREGKVYCAVVLDTYSRKVVGWSIDATQTATLVTNALGMAISNRQPSEAPESGGGSSKRTCGKRRSLVRLRGSPHRVWFCPGSQACASPPGRRTPSGPVSSLDAATAGALLIRMPPGSPPGASYPAGRPTVPPGSAGPWSWSWCFNGGMPLDELRVLLGRHARPDLGTGIADVRIFRADRPNPPTPTTYGRVLALVAQGTKRFALGDRVYEYQAGDYLVASVDLPVTAHFARASPEEPALGFGLTLHPAAVAEVLLQADPADLPAPAPDAPAGLAVSRAPVELLDAAVRLLRLLDQPRDIPMLAPLIKREIIWRLLTGEQGGVLRQFGLPDSSLSHVARAVQWIRDNYAQPFRVEDVAQQAGMSVSAFHRNFQAATSMSPIQYQKQIRLQRARLLLAASPGDVAGVSRRVGYESPAQFSREYRRQFGGPPRQDAVRLHARTAARVTPRDS</sequence>
<evidence type="ECO:0000313" key="7">
    <source>
        <dbReference type="EMBL" id="MFC5939931.1"/>
    </source>
</evidence>
<dbReference type="SMART" id="SM00342">
    <property type="entry name" value="HTH_ARAC"/>
    <property type="match status" value="1"/>
</dbReference>
<dbReference type="RefSeq" id="WP_377536216.1">
    <property type="nucleotide sequence ID" value="NZ_JBHSQQ010000001.1"/>
</dbReference>
<reference evidence="8" key="1">
    <citation type="journal article" date="2019" name="Int. J. Syst. Evol. Microbiol.">
        <title>The Global Catalogue of Microorganisms (GCM) 10K type strain sequencing project: providing services to taxonomists for standard genome sequencing and annotation.</title>
        <authorList>
            <consortium name="The Broad Institute Genomics Platform"/>
            <consortium name="The Broad Institute Genome Sequencing Center for Infectious Disease"/>
            <person name="Wu L."/>
            <person name="Ma J."/>
        </authorList>
    </citation>
    <scope>NUCLEOTIDE SEQUENCE [LARGE SCALE GENOMIC DNA]</scope>
    <source>
        <strain evidence="8">CGMCC 4.7173</strain>
    </source>
</reference>
<dbReference type="Pfam" id="PF12833">
    <property type="entry name" value="HTH_18"/>
    <property type="match status" value="1"/>
</dbReference>
<dbReference type="Gene3D" id="1.10.10.60">
    <property type="entry name" value="Homeodomain-like"/>
    <property type="match status" value="1"/>
</dbReference>
<dbReference type="PROSITE" id="PS01124">
    <property type="entry name" value="HTH_ARAC_FAMILY_2"/>
    <property type="match status" value="1"/>
</dbReference>
<dbReference type="SUPFAM" id="SSF46689">
    <property type="entry name" value="Homeodomain-like"/>
    <property type="match status" value="2"/>
</dbReference>
<dbReference type="InterPro" id="IPR018062">
    <property type="entry name" value="HTH_AraC-typ_CS"/>
</dbReference>
<dbReference type="InterPro" id="IPR001584">
    <property type="entry name" value="Integrase_cat-core"/>
</dbReference>
<proteinExistence type="predicted"/>
<gene>
    <name evidence="7" type="ORF">ACFPZ4_00340</name>
</gene>
<evidence type="ECO:0000256" key="2">
    <source>
        <dbReference type="ARBA" id="ARBA00023125"/>
    </source>
</evidence>
<evidence type="ECO:0000256" key="1">
    <source>
        <dbReference type="ARBA" id="ARBA00023015"/>
    </source>
</evidence>
<name>A0ABW1HEY0_9ACTN</name>
<dbReference type="InterPro" id="IPR009057">
    <property type="entry name" value="Homeodomain-like_sf"/>
</dbReference>
<dbReference type="InterPro" id="IPR009594">
    <property type="entry name" value="Tscrpt_reg_HTH_AraC_N"/>
</dbReference>